<keyword evidence="4" id="KW-0808">Transferase</keyword>
<dbReference type="PIRSF" id="PIRSF006468">
    <property type="entry name" value="BCAT1"/>
    <property type="match status" value="1"/>
</dbReference>
<evidence type="ECO:0000256" key="5">
    <source>
        <dbReference type="ARBA" id="ARBA00022898"/>
    </source>
</evidence>
<keyword evidence="5" id="KW-0663">Pyridoxal phosphate</keyword>
<evidence type="ECO:0000256" key="1">
    <source>
        <dbReference type="ARBA" id="ARBA00001933"/>
    </source>
</evidence>
<keyword evidence="7" id="KW-0732">Signal</keyword>
<evidence type="ECO:0000313" key="8">
    <source>
        <dbReference type="EMBL" id="CAD8734652.1"/>
    </source>
</evidence>
<feature type="modified residue" description="N6-(pyridoxal phosphate)lysine" evidence="6">
    <location>
        <position position="259"/>
    </location>
</feature>
<dbReference type="InterPro" id="IPR043131">
    <property type="entry name" value="BCAT-like_N"/>
</dbReference>
<feature type="signal peptide" evidence="7">
    <location>
        <begin position="1"/>
        <end position="24"/>
    </location>
</feature>
<dbReference type="InterPro" id="IPR001544">
    <property type="entry name" value="Aminotrans_IV"/>
</dbReference>
<proteinExistence type="inferred from homology"/>
<comment type="cofactor">
    <cofactor evidence="1">
        <name>pyridoxal 5'-phosphate</name>
        <dbReference type="ChEBI" id="CHEBI:597326"/>
    </cofactor>
</comment>
<protein>
    <recommendedName>
        <fullName evidence="9">Branched-chain-amino-acid transaminase</fullName>
    </recommendedName>
</protein>
<evidence type="ECO:0000256" key="2">
    <source>
        <dbReference type="ARBA" id="ARBA00009320"/>
    </source>
</evidence>
<feature type="chain" id="PRO_5030160309" description="Branched-chain-amino-acid transaminase" evidence="7">
    <location>
        <begin position="25"/>
        <end position="420"/>
    </location>
</feature>
<dbReference type="CDD" id="cd01557">
    <property type="entry name" value="BCAT_beta_family"/>
    <property type="match status" value="1"/>
</dbReference>
<sequence>MVSTLCKPLLGMLLITLLAVPSAAFAPSLLSPSRLAKSGLRRTAASPAAVRRLPPAIASLRSVLDATKEDHAPTAMDWEELGSKPWGSIETDFMSVCKCESDGKWTKAEIVPYGPLPVSPRAAVLNYGQGIFEGMKAQRTKDGKIVLFRPEKNSARTQYGCERLCMPPVPQDIFLDAVKSAVLANAKWVPPHGQGSLYLRPLIIGTGPILGLAPAPSYTFLVYVSPVGSYFKGSQMTPIKLKVEDEFVRAAAGGAGGIKAVGNYAPTLQPQAKAKAEGFDNVLYLDAKEGKYLEEVGTSNVFVVKGKTIHTPGLKGGGNPEDTILEGVTRDSVIQVCKDAGYEVIEDRVEREMLWNADEAFTVGTAVVVSPIGSISFKGDVKSWDFPEGAGPATKTVYETLTGIQTGTLPDPYGWTVYLD</sequence>
<evidence type="ECO:0000256" key="6">
    <source>
        <dbReference type="PIRSR" id="PIRSR006468-1"/>
    </source>
</evidence>
<name>A0A6U4HXF8_HEMAN</name>
<dbReference type="InterPro" id="IPR033939">
    <property type="entry name" value="BCAT_family"/>
</dbReference>
<organism evidence="8">
    <name type="scientific">Hemiselmis andersenii</name>
    <name type="common">Cryptophyte alga</name>
    <dbReference type="NCBI Taxonomy" id="464988"/>
    <lineage>
        <taxon>Eukaryota</taxon>
        <taxon>Cryptophyceae</taxon>
        <taxon>Cryptomonadales</taxon>
        <taxon>Hemiselmidaceae</taxon>
        <taxon>Hemiselmis</taxon>
    </lineage>
</organism>
<dbReference type="InterPro" id="IPR036038">
    <property type="entry name" value="Aminotransferase-like"/>
</dbReference>
<dbReference type="GO" id="GO:0004084">
    <property type="term" value="F:branched-chain-amino-acid transaminase activity"/>
    <property type="evidence" value="ECO:0007669"/>
    <property type="project" value="InterPro"/>
</dbReference>
<gene>
    <name evidence="8" type="ORF">HAND1043_LOCUS1143</name>
</gene>
<dbReference type="InterPro" id="IPR005786">
    <property type="entry name" value="B_amino_transII"/>
</dbReference>
<dbReference type="InterPro" id="IPR043132">
    <property type="entry name" value="BCAT-like_C"/>
</dbReference>
<dbReference type="EMBL" id="HBFK01001966">
    <property type="protein sequence ID" value="CAD8734652.1"/>
    <property type="molecule type" value="Transcribed_RNA"/>
</dbReference>
<comment type="similarity">
    <text evidence="2">Belongs to the class-IV pyridoxal-phosphate-dependent aminotransferase family.</text>
</comment>
<dbReference type="NCBIfam" id="NF009897">
    <property type="entry name" value="PRK13357.1"/>
    <property type="match status" value="1"/>
</dbReference>
<dbReference type="PANTHER" id="PTHR42825">
    <property type="entry name" value="AMINO ACID AMINOTRANSFERASE"/>
    <property type="match status" value="1"/>
</dbReference>
<dbReference type="PANTHER" id="PTHR42825:SF2">
    <property type="entry name" value="BRANCHED-CHAIN-AMINO-ACID AMINOTRANSFERASE 3, CHLOROPLASTIC-RELATED"/>
    <property type="match status" value="1"/>
</dbReference>
<accession>A0A6U4HXF8</accession>
<evidence type="ECO:0000256" key="3">
    <source>
        <dbReference type="ARBA" id="ARBA00022576"/>
    </source>
</evidence>
<dbReference type="GO" id="GO:0009081">
    <property type="term" value="P:branched-chain amino acid metabolic process"/>
    <property type="evidence" value="ECO:0007669"/>
    <property type="project" value="InterPro"/>
</dbReference>
<dbReference type="NCBIfam" id="TIGR01123">
    <property type="entry name" value="ilvE_II"/>
    <property type="match status" value="1"/>
</dbReference>
<dbReference type="Pfam" id="PF01063">
    <property type="entry name" value="Aminotran_4"/>
    <property type="match status" value="1"/>
</dbReference>
<evidence type="ECO:0008006" key="9">
    <source>
        <dbReference type="Google" id="ProtNLM"/>
    </source>
</evidence>
<dbReference type="Gene3D" id="3.20.10.10">
    <property type="entry name" value="D-amino Acid Aminotransferase, subunit A, domain 2"/>
    <property type="match status" value="1"/>
</dbReference>
<dbReference type="SUPFAM" id="SSF56752">
    <property type="entry name" value="D-aminoacid aminotransferase-like PLP-dependent enzymes"/>
    <property type="match status" value="1"/>
</dbReference>
<keyword evidence="3" id="KW-0032">Aminotransferase</keyword>
<reference evidence="8" key="1">
    <citation type="submission" date="2021-01" db="EMBL/GenBank/DDBJ databases">
        <authorList>
            <person name="Corre E."/>
            <person name="Pelletier E."/>
            <person name="Niang G."/>
            <person name="Scheremetjew M."/>
            <person name="Finn R."/>
            <person name="Kale V."/>
            <person name="Holt S."/>
            <person name="Cochrane G."/>
            <person name="Meng A."/>
            <person name="Brown T."/>
            <person name="Cohen L."/>
        </authorList>
    </citation>
    <scope>NUCLEOTIDE SEQUENCE</scope>
    <source>
        <strain evidence="8">CCMP441</strain>
    </source>
</reference>
<dbReference type="AlphaFoldDB" id="A0A6U4HXF8"/>
<dbReference type="Gene3D" id="3.30.470.10">
    <property type="match status" value="1"/>
</dbReference>
<evidence type="ECO:0000256" key="7">
    <source>
        <dbReference type="SAM" id="SignalP"/>
    </source>
</evidence>
<evidence type="ECO:0000256" key="4">
    <source>
        <dbReference type="ARBA" id="ARBA00022679"/>
    </source>
</evidence>